<dbReference type="GO" id="GO:0000932">
    <property type="term" value="C:P-body"/>
    <property type="evidence" value="ECO:0007669"/>
    <property type="project" value="TreeGrafter"/>
</dbReference>
<reference evidence="3 4" key="1">
    <citation type="submission" date="2011-11" db="EMBL/GenBank/DDBJ databases">
        <title>Improved High-Quality Draft sequence of Beggiatoa alba B18lD.</title>
        <authorList>
            <consortium name="US DOE Joint Genome Institute"/>
            <person name="Lucas S."/>
            <person name="Han J."/>
            <person name="Lapidus A."/>
            <person name="Cheng J.-F."/>
            <person name="Goodwin L."/>
            <person name="Pitluck S."/>
            <person name="Peters L."/>
            <person name="Mikhailova N."/>
            <person name="Held B."/>
            <person name="Detter J.C."/>
            <person name="Han C."/>
            <person name="Tapia R."/>
            <person name="Land M."/>
            <person name="Hauser L."/>
            <person name="Kyrpides N."/>
            <person name="Ivanova N."/>
            <person name="Pagani I."/>
            <person name="Samuel K."/>
            <person name="Teske A."/>
            <person name="Mueller J."/>
            <person name="Woyke T."/>
        </authorList>
    </citation>
    <scope>NUCLEOTIDE SEQUENCE [LARGE SCALE GENOMIC DNA]</scope>
    <source>
        <strain evidence="3 4">B18LD</strain>
    </source>
</reference>
<gene>
    <name evidence="3" type="ORF">BegalDRAFT_1773</name>
</gene>
<dbReference type="OrthoDB" id="9764149at2"/>
<dbReference type="InterPro" id="IPR050180">
    <property type="entry name" value="RNR_Ribonuclease"/>
</dbReference>
<evidence type="ECO:0000313" key="4">
    <source>
        <dbReference type="Proteomes" id="UP000005744"/>
    </source>
</evidence>
<dbReference type="PANTHER" id="PTHR23355:SF42">
    <property type="entry name" value="RIBONUCLEASE II, CHLOROPLASTIC_MITOCHONDRIAL"/>
    <property type="match status" value="1"/>
</dbReference>
<dbReference type="AlphaFoldDB" id="I3CGA6"/>
<protein>
    <submittedName>
        <fullName evidence="3">Exoribonuclease R</fullName>
    </submittedName>
</protein>
<evidence type="ECO:0000313" key="3">
    <source>
        <dbReference type="EMBL" id="EIJ42649.1"/>
    </source>
</evidence>
<feature type="coiled-coil region" evidence="1">
    <location>
        <begin position="135"/>
        <end position="164"/>
    </location>
</feature>
<dbReference type="InterPro" id="IPR057324">
    <property type="entry name" value="WH_RNase_II"/>
</dbReference>
<proteinExistence type="predicted"/>
<dbReference type="eggNOG" id="COG0557">
    <property type="taxonomic scope" value="Bacteria"/>
</dbReference>
<dbReference type="InterPro" id="IPR012340">
    <property type="entry name" value="NA-bd_OB-fold"/>
</dbReference>
<dbReference type="Proteomes" id="UP000005744">
    <property type="component" value="Unassembled WGS sequence"/>
</dbReference>
<dbReference type="GO" id="GO:0006402">
    <property type="term" value="P:mRNA catabolic process"/>
    <property type="evidence" value="ECO:0007669"/>
    <property type="project" value="TreeGrafter"/>
</dbReference>
<evidence type="ECO:0000256" key="1">
    <source>
        <dbReference type="SAM" id="Coils"/>
    </source>
</evidence>
<dbReference type="PANTHER" id="PTHR23355">
    <property type="entry name" value="RIBONUCLEASE"/>
    <property type="match status" value="1"/>
</dbReference>
<dbReference type="Pfam" id="PF25255">
    <property type="entry name" value="WHD_RNase_II"/>
    <property type="match status" value="1"/>
</dbReference>
<dbReference type="GO" id="GO:0003723">
    <property type="term" value="F:RNA binding"/>
    <property type="evidence" value="ECO:0007669"/>
    <property type="project" value="InterPro"/>
</dbReference>
<dbReference type="InterPro" id="IPR001900">
    <property type="entry name" value="RNase_II/R"/>
</dbReference>
<dbReference type="SUPFAM" id="SSF50249">
    <property type="entry name" value="Nucleic acid-binding proteins"/>
    <property type="match status" value="1"/>
</dbReference>
<sequence length="658" mass="74827">MTDFEGQVWAAQDDDNVQFICISKRVKNKIQAVNEKGRDTRIAEEKLLWQYHSDVRDLNEWQNLAFNLQTVIDSLRSQIDIALLWETALDMQLTDISDMAELYFGGDVTAEHFVAIWRVLADDRLYFKRRSKAWEARTAEQIAELKLQREREQARAKAQLLANEWLKNAAYQDNVTLSPEILPFVERLECWLRGDTDKDVDELVGRIAETVKISPRELAFEVLQKAGRLPADADRDVIIAGLKPEFSSAVNEAVHAITHWQPTAEQTITEIAFSIDDEETREVDDALSIETDGDGWKITIAIADPSAVIQRGDVLDREAMRRGTTVYLPTQTVLMLPESVSCDIASLSPQQVRSAILLRAWLDKDANLTNSTISREPIIVRRRLHYSDADKMLTSAETDNDTVALKQLLTIAQQRQSQRLAEGAFNLQRPELKIKVYNGQVTVEILDKDSPSRLLVAEMMILANHIAAKYAQRHQVPIIYRTQESPLEPITPELLAEPLGFYKVRKLLRPSSLSLQPAGHSGLGLSAYTQLTSPLRRFADLVMQRQLVAHIVGEPLPYDQDELFKVLETAERTSRESRMIENDAKKRFFMQYLQDTWSNQPFQAMLLDTVKGGYKVEMQPWGVDGFLGGNDRLELGQVVTVMVDKIRVRDGYARLKVV</sequence>
<dbReference type="STRING" id="395493.BegalDRAFT_1773"/>
<organism evidence="3 4">
    <name type="scientific">Beggiatoa alba B18LD</name>
    <dbReference type="NCBI Taxonomy" id="395493"/>
    <lineage>
        <taxon>Bacteria</taxon>
        <taxon>Pseudomonadati</taxon>
        <taxon>Pseudomonadota</taxon>
        <taxon>Gammaproteobacteria</taxon>
        <taxon>Thiotrichales</taxon>
        <taxon>Thiotrichaceae</taxon>
        <taxon>Beggiatoa</taxon>
    </lineage>
</organism>
<dbReference type="SMART" id="SM00955">
    <property type="entry name" value="RNB"/>
    <property type="match status" value="1"/>
</dbReference>
<name>I3CGA6_9GAMM</name>
<accession>I3CGA6</accession>
<evidence type="ECO:0000259" key="2">
    <source>
        <dbReference type="SMART" id="SM00955"/>
    </source>
</evidence>
<dbReference type="RefSeq" id="WP_002685764.1">
    <property type="nucleotide sequence ID" value="NZ_JH600070.1"/>
</dbReference>
<dbReference type="EMBL" id="JH600070">
    <property type="protein sequence ID" value="EIJ42649.1"/>
    <property type="molecule type" value="Genomic_DNA"/>
</dbReference>
<dbReference type="Pfam" id="PF00773">
    <property type="entry name" value="RNB"/>
    <property type="match status" value="1"/>
</dbReference>
<keyword evidence="1" id="KW-0175">Coiled coil</keyword>
<feature type="domain" description="RNB" evidence="2">
    <location>
        <begin position="265"/>
        <end position="553"/>
    </location>
</feature>
<keyword evidence="4" id="KW-1185">Reference proteome</keyword>
<dbReference type="HOGENOM" id="CLU_015903_1_1_6"/>
<dbReference type="GO" id="GO:0000175">
    <property type="term" value="F:3'-5'-RNA exonuclease activity"/>
    <property type="evidence" value="ECO:0007669"/>
    <property type="project" value="TreeGrafter"/>
</dbReference>